<dbReference type="OrthoDB" id="5523653at2"/>
<comment type="caution">
    <text evidence="3">The sequence shown here is derived from an EMBL/GenBank/DDBJ whole genome shotgun (WGS) entry which is preliminary data.</text>
</comment>
<protein>
    <recommendedName>
        <fullName evidence="5">Alpha/beta hydrolase</fullName>
    </recommendedName>
</protein>
<evidence type="ECO:0000313" key="4">
    <source>
        <dbReference type="Proteomes" id="UP000429229"/>
    </source>
</evidence>
<keyword evidence="4" id="KW-1185">Reference proteome</keyword>
<sequence>MNWSFERFILVGIETVNRRAEISPEVSADKLEAYTASLGATPGGADNFRAFIADDVKPWVEANFRTASHDAVMGESLAGLFIVETLLTQPDLFDDWISVSPSLWYDDMKLARQAATMMQPGDERVYVALANEGYRHEEGVERFVDALKASAPEGWKWSFVPLGDSETHGTIYHTAALDAFRMFYGTADREYRPGGDLLGREAEPRTAEEQALLDTECTAQNTIALTPEAARSGRERLFYRCLRLDLGPRPRDSNWVPGGPEAED</sequence>
<dbReference type="Gene3D" id="3.40.50.1820">
    <property type="entry name" value="alpha/beta hydrolase"/>
    <property type="match status" value="1"/>
</dbReference>
<gene>
    <name evidence="3" type="ORF">GRI68_08110</name>
</gene>
<dbReference type="SUPFAM" id="SSF53474">
    <property type="entry name" value="alpha/beta-Hydrolases"/>
    <property type="match status" value="1"/>
</dbReference>
<evidence type="ECO:0000256" key="2">
    <source>
        <dbReference type="ARBA" id="ARBA00022801"/>
    </source>
</evidence>
<dbReference type="Proteomes" id="UP000429229">
    <property type="component" value="Unassembled WGS sequence"/>
</dbReference>
<dbReference type="Pfam" id="PF00756">
    <property type="entry name" value="Esterase"/>
    <property type="match status" value="1"/>
</dbReference>
<reference evidence="3 4" key="1">
    <citation type="submission" date="2019-12" db="EMBL/GenBank/DDBJ databases">
        <title>Genomic-based taxomic classification of the family Erythrobacteraceae.</title>
        <authorList>
            <person name="Xu L."/>
        </authorList>
    </citation>
    <scope>NUCLEOTIDE SEQUENCE [LARGE SCALE GENOMIC DNA]</scope>
    <source>
        <strain evidence="3 4">LMG 29519</strain>
    </source>
</reference>
<dbReference type="GO" id="GO:0016788">
    <property type="term" value="F:hydrolase activity, acting on ester bonds"/>
    <property type="evidence" value="ECO:0007669"/>
    <property type="project" value="TreeGrafter"/>
</dbReference>
<dbReference type="PANTHER" id="PTHR40841">
    <property type="entry name" value="SIDEROPHORE TRIACETYLFUSARININE C ESTERASE"/>
    <property type="match status" value="1"/>
</dbReference>
<dbReference type="RefSeq" id="WP_160616777.1">
    <property type="nucleotide sequence ID" value="NZ_WTYR01000001.1"/>
</dbReference>
<dbReference type="InterPro" id="IPR029058">
    <property type="entry name" value="AB_hydrolase_fold"/>
</dbReference>
<evidence type="ECO:0008006" key="5">
    <source>
        <dbReference type="Google" id="ProtNLM"/>
    </source>
</evidence>
<dbReference type="AlphaFoldDB" id="A0A6I4U6Q7"/>
<evidence type="ECO:0000256" key="1">
    <source>
        <dbReference type="ARBA" id="ARBA00005622"/>
    </source>
</evidence>
<dbReference type="InterPro" id="IPR052558">
    <property type="entry name" value="Siderophore_Hydrolase_D"/>
</dbReference>
<accession>A0A6I4U6Q7</accession>
<evidence type="ECO:0000313" key="3">
    <source>
        <dbReference type="EMBL" id="MXP10142.1"/>
    </source>
</evidence>
<dbReference type="InterPro" id="IPR000801">
    <property type="entry name" value="Esterase-like"/>
</dbReference>
<dbReference type="PANTHER" id="PTHR40841:SF2">
    <property type="entry name" value="SIDEROPHORE-DEGRADING ESTERASE (EUROFUNG)"/>
    <property type="match status" value="1"/>
</dbReference>
<proteinExistence type="inferred from homology"/>
<organism evidence="3 4">
    <name type="scientific">Alteriqipengyuania halimionae</name>
    <dbReference type="NCBI Taxonomy" id="1926630"/>
    <lineage>
        <taxon>Bacteria</taxon>
        <taxon>Pseudomonadati</taxon>
        <taxon>Pseudomonadota</taxon>
        <taxon>Alphaproteobacteria</taxon>
        <taxon>Sphingomonadales</taxon>
        <taxon>Erythrobacteraceae</taxon>
        <taxon>Alteriqipengyuania</taxon>
    </lineage>
</organism>
<name>A0A6I4U6Q7_9SPHN</name>
<keyword evidence="2" id="KW-0378">Hydrolase</keyword>
<dbReference type="EMBL" id="WTYR01000001">
    <property type="protein sequence ID" value="MXP10142.1"/>
    <property type="molecule type" value="Genomic_DNA"/>
</dbReference>
<comment type="similarity">
    <text evidence="1">Belongs to the esterase D family.</text>
</comment>